<evidence type="ECO:0000256" key="1">
    <source>
        <dbReference type="ARBA" id="ARBA00004651"/>
    </source>
</evidence>
<proteinExistence type="inferred from homology"/>
<feature type="transmembrane region" description="Helical" evidence="7">
    <location>
        <begin position="99"/>
        <end position="121"/>
    </location>
</feature>
<comment type="subcellular location">
    <subcellularLocation>
        <location evidence="1">Cell membrane</location>
        <topology evidence="1">Multi-pass membrane protein</topology>
    </subcellularLocation>
</comment>
<feature type="transmembrane region" description="Helical" evidence="7">
    <location>
        <begin position="75"/>
        <end position="93"/>
    </location>
</feature>
<dbReference type="Gene3D" id="1.10.3730.20">
    <property type="match status" value="1"/>
</dbReference>
<dbReference type="Proteomes" id="UP000288388">
    <property type="component" value="Unassembled WGS sequence"/>
</dbReference>
<dbReference type="GO" id="GO:0005886">
    <property type="term" value="C:plasma membrane"/>
    <property type="evidence" value="ECO:0007669"/>
    <property type="project" value="UniProtKB-SubCell"/>
</dbReference>
<evidence type="ECO:0000256" key="2">
    <source>
        <dbReference type="ARBA" id="ARBA00007362"/>
    </source>
</evidence>
<keyword evidence="6 7" id="KW-0472">Membrane</keyword>
<dbReference type="SUPFAM" id="SSF103481">
    <property type="entry name" value="Multidrug resistance efflux transporter EmrE"/>
    <property type="match status" value="2"/>
</dbReference>
<feature type="transmembrane region" description="Helical" evidence="7">
    <location>
        <begin position="250"/>
        <end position="270"/>
    </location>
</feature>
<dbReference type="EMBL" id="RYZS01000002">
    <property type="protein sequence ID" value="RVU92502.1"/>
    <property type="molecule type" value="Genomic_DNA"/>
</dbReference>
<evidence type="ECO:0000256" key="5">
    <source>
        <dbReference type="ARBA" id="ARBA00022989"/>
    </source>
</evidence>
<evidence type="ECO:0000256" key="7">
    <source>
        <dbReference type="SAM" id="Phobius"/>
    </source>
</evidence>
<dbReference type="PANTHER" id="PTHR32322:SF18">
    <property type="entry name" value="S-ADENOSYLMETHIONINE_S-ADENOSYLHOMOCYSTEINE TRANSPORTER"/>
    <property type="match status" value="1"/>
</dbReference>
<feature type="domain" description="EamA" evidence="8">
    <location>
        <begin position="8"/>
        <end position="147"/>
    </location>
</feature>
<dbReference type="Pfam" id="PF00892">
    <property type="entry name" value="EamA"/>
    <property type="match status" value="2"/>
</dbReference>
<feature type="transmembrane region" description="Helical" evidence="7">
    <location>
        <begin position="216"/>
        <end position="238"/>
    </location>
</feature>
<reference evidence="9 10" key="1">
    <citation type="submission" date="2018-12" db="EMBL/GenBank/DDBJ databases">
        <title>A novel vanA-carrying plasmid in a clinical isolate of Enterococcus avium.</title>
        <authorList>
            <person name="Bernasconi O.J."/>
            <person name="Luzzaro F."/>
            <person name="Endimiani A."/>
        </authorList>
    </citation>
    <scope>NUCLEOTIDE SEQUENCE [LARGE SCALE GENOMIC DNA]</scope>
    <source>
        <strain evidence="9 10">LC0559/18</strain>
    </source>
</reference>
<feature type="transmembrane region" description="Helical" evidence="7">
    <location>
        <begin position="133"/>
        <end position="153"/>
    </location>
</feature>
<dbReference type="AlphaFoldDB" id="A0A2N8PTM5"/>
<gene>
    <name evidence="9" type="ORF">EK398_18465</name>
</gene>
<sequence>MKLAEKNTGILFAGLAATLWAISGISGQILFNDFQFSAEWLVSTRMFIAGLLLLSAAKLTGAPLIFAPFKEKKDLIAILTFSILGMYAVQYTYFKTIELSSASFATIIQYTGPFFIIIYEAMKNKRLPNRNTLLLMLLTLIGVFMIVANGNIAQLTVTPASLLWGIGSAISLAFYSVQPRNLLKKYGSLLVVGWGMLLGSVPANLIQPFFRYTGELSLHSLLHILIVVILGTAVSYFIYLSSLKYISSSLASILTAFEPIFATVLSVPIFHTSLTAIATIGFVIVIGTILLLQKIL</sequence>
<evidence type="ECO:0000313" key="10">
    <source>
        <dbReference type="Proteomes" id="UP000288388"/>
    </source>
</evidence>
<keyword evidence="4 7" id="KW-0812">Transmembrane</keyword>
<evidence type="ECO:0000256" key="6">
    <source>
        <dbReference type="ARBA" id="ARBA00023136"/>
    </source>
</evidence>
<feature type="transmembrane region" description="Helical" evidence="7">
    <location>
        <begin position="159"/>
        <end position="177"/>
    </location>
</feature>
<feature type="domain" description="EamA" evidence="8">
    <location>
        <begin position="162"/>
        <end position="292"/>
    </location>
</feature>
<evidence type="ECO:0000256" key="3">
    <source>
        <dbReference type="ARBA" id="ARBA00022475"/>
    </source>
</evidence>
<keyword evidence="5 7" id="KW-1133">Transmembrane helix</keyword>
<dbReference type="InterPro" id="IPR050638">
    <property type="entry name" value="AA-Vitamin_Transporters"/>
</dbReference>
<feature type="transmembrane region" description="Helical" evidence="7">
    <location>
        <begin position="276"/>
        <end position="292"/>
    </location>
</feature>
<dbReference type="InterPro" id="IPR000620">
    <property type="entry name" value="EamA_dom"/>
</dbReference>
<dbReference type="PANTHER" id="PTHR32322">
    <property type="entry name" value="INNER MEMBRANE TRANSPORTER"/>
    <property type="match status" value="1"/>
</dbReference>
<name>A0A2N8PTM5_ENTAV</name>
<keyword evidence="3" id="KW-1003">Cell membrane</keyword>
<evidence type="ECO:0000256" key="4">
    <source>
        <dbReference type="ARBA" id="ARBA00022692"/>
    </source>
</evidence>
<dbReference type="InterPro" id="IPR037185">
    <property type="entry name" value="EmrE-like"/>
</dbReference>
<evidence type="ECO:0000313" key="9">
    <source>
        <dbReference type="EMBL" id="RVU92502.1"/>
    </source>
</evidence>
<comment type="caution">
    <text evidence="9">The sequence shown here is derived from an EMBL/GenBank/DDBJ whole genome shotgun (WGS) entry which is preliminary data.</text>
</comment>
<accession>A0A2N8PTM5</accession>
<evidence type="ECO:0000259" key="8">
    <source>
        <dbReference type="Pfam" id="PF00892"/>
    </source>
</evidence>
<comment type="similarity">
    <text evidence="2">Belongs to the EamA transporter family.</text>
</comment>
<organism evidence="9 10">
    <name type="scientific">Enterococcus avium</name>
    <name type="common">Streptococcus avium</name>
    <dbReference type="NCBI Taxonomy" id="33945"/>
    <lineage>
        <taxon>Bacteria</taxon>
        <taxon>Bacillati</taxon>
        <taxon>Bacillota</taxon>
        <taxon>Bacilli</taxon>
        <taxon>Lactobacillales</taxon>
        <taxon>Enterococcaceae</taxon>
        <taxon>Enterococcus</taxon>
    </lineage>
</organism>
<protein>
    <submittedName>
        <fullName evidence="9">EamA/RhaT family transporter</fullName>
    </submittedName>
</protein>
<feature type="transmembrane region" description="Helical" evidence="7">
    <location>
        <begin position="46"/>
        <end position="68"/>
    </location>
</feature>
<dbReference type="RefSeq" id="WP_102873170.1">
    <property type="nucleotide sequence ID" value="NZ_JBPFKW010000307.1"/>
</dbReference>
<feature type="transmembrane region" description="Helical" evidence="7">
    <location>
        <begin position="189"/>
        <end position="210"/>
    </location>
</feature>